<protein>
    <submittedName>
        <fullName evidence="2">Unannotated protein</fullName>
    </submittedName>
</protein>
<organism evidence="2">
    <name type="scientific">freshwater metagenome</name>
    <dbReference type="NCBI Taxonomy" id="449393"/>
    <lineage>
        <taxon>unclassified sequences</taxon>
        <taxon>metagenomes</taxon>
        <taxon>ecological metagenomes</taxon>
    </lineage>
</organism>
<keyword evidence="1" id="KW-0472">Membrane</keyword>
<feature type="transmembrane region" description="Helical" evidence="1">
    <location>
        <begin position="186"/>
        <end position="208"/>
    </location>
</feature>
<dbReference type="PROSITE" id="PS51257">
    <property type="entry name" value="PROKAR_LIPOPROTEIN"/>
    <property type="match status" value="1"/>
</dbReference>
<feature type="transmembrane region" description="Helical" evidence="1">
    <location>
        <begin position="228"/>
        <end position="249"/>
    </location>
</feature>
<reference evidence="2" key="1">
    <citation type="submission" date="2020-05" db="EMBL/GenBank/DDBJ databases">
        <authorList>
            <person name="Chiriac C."/>
            <person name="Salcher M."/>
            <person name="Ghai R."/>
            <person name="Kavagutti S V."/>
        </authorList>
    </citation>
    <scope>NUCLEOTIDE SEQUENCE</scope>
</reference>
<evidence type="ECO:0000313" key="2">
    <source>
        <dbReference type="EMBL" id="CAB4580896.1"/>
    </source>
</evidence>
<gene>
    <name evidence="2" type="ORF">UFOPK1493_03070</name>
</gene>
<name>A0A6J6EXN5_9ZZZZ</name>
<accession>A0A6J6EXN5</accession>
<feature type="transmembrane region" description="Helical" evidence="1">
    <location>
        <begin position="7"/>
        <end position="29"/>
    </location>
</feature>
<keyword evidence="1" id="KW-1133">Transmembrane helix</keyword>
<dbReference type="AlphaFoldDB" id="A0A6J6EXN5"/>
<feature type="transmembrane region" description="Helical" evidence="1">
    <location>
        <begin position="153"/>
        <end position="174"/>
    </location>
</feature>
<sequence>MGAVRRSLAGLLFGIAFAFACLTVSGYLLQRSAFTPDRAADAAATVLQDEEVQRLAISVVADATADQMYPGDPTGSAIIRQNITLVASLPLGAEVYAPVLADVHSVLIGERDGPVVVEPEQLVLITRDERAATLPPLSIEVPRLGVLAAVDGVLGWLVPISAIVALVFVVLTFLARPERAPLLRTLGIGLVALAALAIVFSYVIPKFLPPVLDESPWARVPARMADDSLGLTLFASFVLAAAGLVLFLASTRMGRTKRWSTPVSTYRYREERSWS</sequence>
<proteinExistence type="predicted"/>
<dbReference type="EMBL" id="CAEZSR010000152">
    <property type="protein sequence ID" value="CAB4580896.1"/>
    <property type="molecule type" value="Genomic_DNA"/>
</dbReference>
<evidence type="ECO:0000256" key="1">
    <source>
        <dbReference type="SAM" id="Phobius"/>
    </source>
</evidence>
<keyword evidence="1" id="KW-0812">Transmembrane</keyword>